<dbReference type="EMBL" id="FQVI01000009">
    <property type="protein sequence ID" value="SHE96815.1"/>
    <property type="molecule type" value="Genomic_DNA"/>
</dbReference>
<sequence>MRVLAIAAHPDDIEISCAGTLARYKKMGWDVFMCHVSNGNQGHAVIMPDELRAIRRKEFLNSAALLGAEGLTCDIDDLCIYGDMREHREKVMDIIRYARPDVIITHSPNDYMPDHVAVSKLVFDASFVSTLPHYTTRETYYETLTPIYYMDTLAGLNFIPTEYVDITDTYDQKMEMLRQHESQLTWMKDHDGIDFAEFVSTCARYRGLQCGAGYAEAFTPCYAWPKVKAERYLP</sequence>
<evidence type="ECO:0000313" key="1">
    <source>
        <dbReference type="EMBL" id="SHE96815.1"/>
    </source>
</evidence>
<dbReference type="PANTHER" id="PTHR12993:SF11">
    <property type="entry name" value="N-ACETYLGLUCOSAMINYL-PHOSPHATIDYLINOSITOL DE-N-ACETYLASE"/>
    <property type="match status" value="1"/>
</dbReference>
<protein>
    <submittedName>
        <fullName evidence="1">N-acetylglucosaminyl deacetylase, LmbE family</fullName>
    </submittedName>
</protein>
<dbReference type="SUPFAM" id="SSF102588">
    <property type="entry name" value="LmbE-like"/>
    <property type="match status" value="1"/>
</dbReference>
<dbReference type="Proteomes" id="UP000184245">
    <property type="component" value="Unassembled WGS sequence"/>
</dbReference>
<dbReference type="Gene3D" id="3.40.50.10320">
    <property type="entry name" value="LmbE-like"/>
    <property type="match status" value="1"/>
</dbReference>
<name>A0A1M4XTP1_9CLOT</name>
<dbReference type="InterPro" id="IPR003737">
    <property type="entry name" value="GlcNAc_PI_deacetylase-related"/>
</dbReference>
<dbReference type="PANTHER" id="PTHR12993">
    <property type="entry name" value="N-ACETYLGLUCOSAMINYL-PHOSPHATIDYLINOSITOL DE-N-ACETYLASE-RELATED"/>
    <property type="match status" value="1"/>
</dbReference>
<dbReference type="RefSeq" id="WP_072851466.1">
    <property type="nucleotide sequence ID" value="NZ_FQVI01000009.1"/>
</dbReference>
<proteinExistence type="predicted"/>
<reference evidence="1 2" key="1">
    <citation type="submission" date="2016-11" db="EMBL/GenBank/DDBJ databases">
        <authorList>
            <person name="Jaros S."/>
            <person name="Januszkiewicz K."/>
            <person name="Wedrychowicz H."/>
        </authorList>
    </citation>
    <scope>NUCLEOTIDE SEQUENCE [LARGE SCALE GENOMIC DNA]</scope>
    <source>
        <strain evidence="1 2">DSM 17459</strain>
    </source>
</reference>
<dbReference type="Pfam" id="PF02585">
    <property type="entry name" value="PIG-L"/>
    <property type="match status" value="1"/>
</dbReference>
<dbReference type="AlphaFoldDB" id="A0A1M4XTP1"/>
<keyword evidence="2" id="KW-1185">Reference proteome</keyword>
<dbReference type="GO" id="GO:0016811">
    <property type="term" value="F:hydrolase activity, acting on carbon-nitrogen (but not peptide) bonds, in linear amides"/>
    <property type="evidence" value="ECO:0007669"/>
    <property type="project" value="TreeGrafter"/>
</dbReference>
<evidence type="ECO:0000313" key="2">
    <source>
        <dbReference type="Proteomes" id="UP000184245"/>
    </source>
</evidence>
<accession>A0A1M4XTP1</accession>
<dbReference type="OrthoDB" id="9815144at2"/>
<gene>
    <name evidence="1" type="ORF">SAMN02745158_02131</name>
</gene>
<dbReference type="STRING" id="1122155.SAMN02745158_02131"/>
<organism evidence="1 2">
    <name type="scientific">Lactonifactor longoviformis DSM 17459</name>
    <dbReference type="NCBI Taxonomy" id="1122155"/>
    <lineage>
        <taxon>Bacteria</taxon>
        <taxon>Bacillati</taxon>
        <taxon>Bacillota</taxon>
        <taxon>Clostridia</taxon>
        <taxon>Eubacteriales</taxon>
        <taxon>Clostridiaceae</taxon>
        <taxon>Lactonifactor</taxon>
    </lineage>
</organism>
<dbReference type="InterPro" id="IPR024078">
    <property type="entry name" value="LmbE-like_dom_sf"/>
</dbReference>